<dbReference type="SUPFAM" id="SSF75304">
    <property type="entry name" value="Amidase signature (AS) enzymes"/>
    <property type="match status" value="1"/>
</dbReference>
<dbReference type="Gene3D" id="3.90.1300.10">
    <property type="entry name" value="Amidase signature (AS) domain"/>
    <property type="match status" value="1"/>
</dbReference>
<sequence>MAPSPGPELESGAPERLAHVRYGGWRLRCFVEVAQELPPAAEGPLSGLSYAAKDMFDTPGRAPGCGLATAPGAKPAGTAAVLETLDRAGASRVGFTQMTPLAYEPSGANEAYGRPLNPRNPDRICGGSSSGSAVAVAAGLVDFAVGSDTAGSLRIPAQACGVSAWKPTHGLIPAAGAMPLAPSLDSIGVLAASPAVLARVAELFAPAAPGPIRRVAIAEDVLAGCRPAVAQAFNAVRRALPVPAEELELLPLMERCDAPCLTLLQAEAAEQHRALLEGGALDPTLARRLAKGVAIPAAEVEAARATMAALRAADPAQLLGGADALLLPVMRIETPSVAACDPACRAFNARTLYELSALTRFVNLLGWPAIAIPAGQDEGCAAIAVQLVGPPGSDRALLALAADLQDQLAPDFPPSPALEMRA</sequence>
<accession>A0A2T1HPJ6</accession>
<name>A0A2T1HPJ6_9HYPH</name>
<dbReference type="InterPro" id="IPR020556">
    <property type="entry name" value="Amidase_CS"/>
</dbReference>
<dbReference type="InterPro" id="IPR036928">
    <property type="entry name" value="AS_sf"/>
</dbReference>
<dbReference type="InterPro" id="IPR023631">
    <property type="entry name" value="Amidase_dom"/>
</dbReference>
<dbReference type="AlphaFoldDB" id="A0A2T1HPJ6"/>
<dbReference type="PANTHER" id="PTHR46310">
    <property type="entry name" value="AMIDASE 1"/>
    <property type="match status" value="1"/>
</dbReference>
<organism evidence="2 3">
    <name type="scientific">Alsobacter soli</name>
    <dbReference type="NCBI Taxonomy" id="2109933"/>
    <lineage>
        <taxon>Bacteria</taxon>
        <taxon>Pseudomonadati</taxon>
        <taxon>Pseudomonadota</taxon>
        <taxon>Alphaproteobacteria</taxon>
        <taxon>Hyphomicrobiales</taxon>
        <taxon>Alsobacteraceae</taxon>
        <taxon>Alsobacter</taxon>
    </lineage>
</organism>
<protein>
    <submittedName>
        <fullName evidence="2">Amidase</fullName>
    </submittedName>
</protein>
<evidence type="ECO:0000313" key="3">
    <source>
        <dbReference type="Proteomes" id="UP000239772"/>
    </source>
</evidence>
<dbReference type="PROSITE" id="PS00571">
    <property type="entry name" value="AMIDASES"/>
    <property type="match status" value="1"/>
</dbReference>
<dbReference type="EMBL" id="PVZS01000023">
    <property type="protein sequence ID" value="PSC03553.1"/>
    <property type="molecule type" value="Genomic_DNA"/>
</dbReference>
<gene>
    <name evidence="2" type="ORF">SLNSH_18095</name>
</gene>
<keyword evidence="3" id="KW-1185">Reference proteome</keyword>
<dbReference type="RefSeq" id="WP_106338425.1">
    <property type="nucleotide sequence ID" value="NZ_PVZS01000023.1"/>
</dbReference>
<proteinExistence type="predicted"/>
<dbReference type="PANTHER" id="PTHR46310:SF7">
    <property type="entry name" value="AMIDASE 1"/>
    <property type="match status" value="1"/>
</dbReference>
<dbReference type="Proteomes" id="UP000239772">
    <property type="component" value="Unassembled WGS sequence"/>
</dbReference>
<evidence type="ECO:0000313" key="2">
    <source>
        <dbReference type="EMBL" id="PSC03553.1"/>
    </source>
</evidence>
<dbReference type="OrthoDB" id="9777859at2"/>
<reference evidence="3" key="1">
    <citation type="submission" date="2018-03" db="EMBL/GenBank/DDBJ databases">
        <authorList>
            <person name="Sun L."/>
            <person name="Liu H."/>
            <person name="Chen W."/>
            <person name="Huang K."/>
            <person name="Liu W."/>
            <person name="Gao X."/>
        </authorList>
    </citation>
    <scope>NUCLEOTIDE SEQUENCE [LARGE SCALE GENOMIC DNA]</scope>
    <source>
        <strain evidence="3">SH9</strain>
    </source>
</reference>
<feature type="domain" description="Amidase" evidence="1">
    <location>
        <begin position="301"/>
        <end position="398"/>
    </location>
</feature>
<dbReference type="Pfam" id="PF01425">
    <property type="entry name" value="Amidase"/>
    <property type="match status" value="2"/>
</dbReference>
<feature type="domain" description="Amidase" evidence="1">
    <location>
        <begin position="40"/>
        <end position="201"/>
    </location>
</feature>
<comment type="caution">
    <text evidence="2">The sequence shown here is derived from an EMBL/GenBank/DDBJ whole genome shotgun (WGS) entry which is preliminary data.</text>
</comment>
<evidence type="ECO:0000259" key="1">
    <source>
        <dbReference type="Pfam" id="PF01425"/>
    </source>
</evidence>